<organism evidence="1 2">
    <name type="scientific">Desulfosarcina widdelii</name>
    <dbReference type="NCBI Taxonomy" id="947919"/>
    <lineage>
        <taxon>Bacteria</taxon>
        <taxon>Pseudomonadati</taxon>
        <taxon>Thermodesulfobacteriota</taxon>
        <taxon>Desulfobacteria</taxon>
        <taxon>Desulfobacterales</taxon>
        <taxon>Desulfosarcinaceae</taxon>
        <taxon>Desulfosarcina</taxon>
    </lineage>
</organism>
<dbReference type="Proteomes" id="UP000427769">
    <property type="component" value="Chromosome"/>
</dbReference>
<name>A0A5K7Z9M9_9BACT</name>
<dbReference type="RefSeq" id="WP_155304128.1">
    <property type="nucleotide sequence ID" value="NZ_AP021875.1"/>
</dbReference>
<gene>
    <name evidence="1" type="ORF">DSCW_26010</name>
</gene>
<dbReference type="EMBL" id="AP021875">
    <property type="protein sequence ID" value="BBO75184.1"/>
    <property type="molecule type" value="Genomic_DNA"/>
</dbReference>
<keyword evidence="2" id="KW-1185">Reference proteome</keyword>
<evidence type="ECO:0000313" key="2">
    <source>
        <dbReference type="Proteomes" id="UP000427769"/>
    </source>
</evidence>
<evidence type="ECO:0000313" key="1">
    <source>
        <dbReference type="EMBL" id="BBO75184.1"/>
    </source>
</evidence>
<proteinExistence type="predicted"/>
<dbReference type="AlphaFoldDB" id="A0A5K7Z9M9"/>
<reference evidence="1 2" key="1">
    <citation type="submission" date="2019-11" db="EMBL/GenBank/DDBJ databases">
        <title>Comparative genomics of hydrocarbon-degrading Desulfosarcina strains.</title>
        <authorList>
            <person name="Watanabe M."/>
            <person name="Kojima H."/>
            <person name="Fukui M."/>
        </authorList>
    </citation>
    <scope>NUCLEOTIDE SEQUENCE [LARGE SCALE GENOMIC DNA]</scope>
    <source>
        <strain evidence="1 2">PP31</strain>
    </source>
</reference>
<protein>
    <submittedName>
        <fullName evidence="1">Uncharacterized protein</fullName>
    </submittedName>
</protein>
<dbReference type="OrthoDB" id="9553302at2"/>
<sequence length="416" mass="47341">MPITTFQGFLATANLHHGLLVDLCAEAGVIGRAKLLAYMERHGVAPMDKEALIQRYRRAAILYEETEDTYTVNPVVAGLVNFYERRGRLTHAEFLKDQIVDIGNLTDALQQALFADPPEPERIADTVDKLYLVVRQVRESGYQHYQACMRAFGDMKRNSEGKRIDQRIEDLKTVNRRYIEPLSELIDPHAEPVRKMARLRRCMADLADRTGLLADSVELSDRRQRLLIDIQYIDYTLIHHFETLIDTSRSLLNSLIEEKTIKEALAKCLGDLDAVWPLLSGETVVVAGTLASQAPGMERLGLFFNDVVHRRYVARPRPLSTSLPQEARAESLLLFEEQLLKQIREAREIADWPAFVNREFSTYPPAERLKAIALPLVMASPPFRVTPTGRTFHGDLNEFTIEMEDFGIVWEESHAG</sequence>
<accession>A0A5K7Z9M9</accession>
<dbReference type="KEGG" id="dwd:DSCW_26010"/>